<feature type="region of interest" description="Disordered" evidence="2">
    <location>
        <begin position="1095"/>
        <end position="1154"/>
    </location>
</feature>
<evidence type="ECO:0000256" key="3">
    <source>
        <dbReference type="SAM" id="SignalP"/>
    </source>
</evidence>
<organism evidence="4 5">
    <name type="scientific">Xiphophorus couchianus</name>
    <name type="common">Monterrey platyfish</name>
    <dbReference type="NCBI Taxonomy" id="32473"/>
    <lineage>
        <taxon>Eukaryota</taxon>
        <taxon>Metazoa</taxon>
        <taxon>Chordata</taxon>
        <taxon>Craniata</taxon>
        <taxon>Vertebrata</taxon>
        <taxon>Euteleostomi</taxon>
        <taxon>Actinopterygii</taxon>
        <taxon>Neopterygii</taxon>
        <taxon>Teleostei</taxon>
        <taxon>Neoteleostei</taxon>
        <taxon>Acanthomorphata</taxon>
        <taxon>Ovalentaria</taxon>
        <taxon>Atherinomorphae</taxon>
        <taxon>Cyprinodontiformes</taxon>
        <taxon>Poeciliidae</taxon>
        <taxon>Poeciliinae</taxon>
        <taxon>Xiphophorus</taxon>
    </lineage>
</organism>
<feature type="compositionally biased region" description="Polar residues" evidence="2">
    <location>
        <begin position="497"/>
        <end position="516"/>
    </location>
</feature>
<feature type="compositionally biased region" description="Basic and acidic residues" evidence="2">
    <location>
        <begin position="279"/>
        <end position="306"/>
    </location>
</feature>
<evidence type="ECO:0000256" key="1">
    <source>
        <dbReference type="ARBA" id="ARBA00023054"/>
    </source>
</evidence>
<feature type="compositionally biased region" description="Basic and acidic residues" evidence="2">
    <location>
        <begin position="791"/>
        <end position="801"/>
    </location>
</feature>
<reference evidence="4" key="2">
    <citation type="submission" date="2025-09" db="UniProtKB">
        <authorList>
            <consortium name="Ensembl"/>
        </authorList>
    </citation>
    <scope>IDENTIFICATION</scope>
</reference>
<dbReference type="GO" id="GO:0070971">
    <property type="term" value="C:endoplasmic reticulum exit site"/>
    <property type="evidence" value="ECO:0007669"/>
    <property type="project" value="TreeGrafter"/>
</dbReference>
<feature type="compositionally biased region" description="Basic and acidic residues" evidence="2">
    <location>
        <begin position="628"/>
        <end position="643"/>
    </location>
</feature>
<feature type="compositionally biased region" description="Low complexity" evidence="2">
    <location>
        <begin position="181"/>
        <end position="190"/>
    </location>
</feature>
<dbReference type="Ensembl" id="ENSXCOT00000018858.1">
    <property type="protein sequence ID" value="ENSXCOP00000018624.1"/>
    <property type="gene ID" value="ENSXCOG00000014016.1"/>
</dbReference>
<feature type="compositionally biased region" description="Basic and acidic residues" evidence="2">
    <location>
        <begin position="669"/>
        <end position="683"/>
    </location>
</feature>
<dbReference type="GO" id="GO:0009306">
    <property type="term" value="P:protein secretion"/>
    <property type="evidence" value="ECO:0007669"/>
    <property type="project" value="TreeGrafter"/>
</dbReference>
<dbReference type="GO" id="GO:0035459">
    <property type="term" value="P:vesicle cargo loading"/>
    <property type="evidence" value="ECO:0007669"/>
    <property type="project" value="TreeGrafter"/>
</dbReference>
<feature type="region of interest" description="Disordered" evidence="2">
    <location>
        <begin position="410"/>
        <end position="683"/>
    </location>
</feature>
<reference evidence="4" key="1">
    <citation type="submission" date="2025-08" db="UniProtKB">
        <authorList>
            <consortium name="Ensembl"/>
        </authorList>
    </citation>
    <scope>IDENTIFICATION</scope>
</reference>
<dbReference type="GO" id="GO:0005789">
    <property type="term" value="C:endoplasmic reticulum membrane"/>
    <property type="evidence" value="ECO:0007669"/>
    <property type="project" value="TreeGrafter"/>
</dbReference>
<dbReference type="InterPro" id="IPR036028">
    <property type="entry name" value="SH3-like_dom_sf"/>
</dbReference>
<feature type="region of interest" description="Disordered" evidence="2">
    <location>
        <begin position="169"/>
        <end position="373"/>
    </location>
</feature>
<evidence type="ECO:0008006" key="6">
    <source>
        <dbReference type="Google" id="ProtNLM"/>
    </source>
</evidence>
<dbReference type="InterPro" id="IPR051500">
    <property type="entry name" value="cTAGE_MIA/OTOR"/>
</dbReference>
<feature type="compositionally biased region" description="Basic and acidic residues" evidence="2">
    <location>
        <begin position="429"/>
        <end position="438"/>
    </location>
</feature>
<evidence type="ECO:0000256" key="2">
    <source>
        <dbReference type="SAM" id="MobiDB-lite"/>
    </source>
</evidence>
<feature type="compositionally biased region" description="Pro residues" evidence="2">
    <location>
        <begin position="1115"/>
        <end position="1141"/>
    </location>
</feature>
<keyword evidence="5" id="KW-1185">Reference proteome</keyword>
<dbReference type="Gene3D" id="2.30.30.40">
    <property type="entry name" value="SH3 Domains"/>
    <property type="match status" value="1"/>
</dbReference>
<feature type="region of interest" description="Disordered" evidence="2">
    <location>
        <begin position="828"/>
        <end position="884"/>
    </location>
</feature>
<dbReference type="GO" id="GO:0006888">
    <property type="term" value="P:endoplasmic reticulum to Golgi vesicle-mediated transport"/>
    <property type="evidence" value="ECO:0007669"/>
    <property type="project" value="TreeGrafter"/>
</dbReference>
<accession>A0A3B5MG97</accession>
<feature type="compositionally biased region" description="Polar residues" evidence="2">
    <location>
        <begin position="559"/>
        <end position="568"/>
    </location>
</feature>
<dbReference type="STRING" id="32473.ENSXCOP00000018624"/>
<dbReference type="CDD" id="cd22541">
    <property type="entry name" value="SP5_N"/>
    <property type="match status" value="1"/>
</dbReference>
<feature type="compositionally biased region" description="Basic and acidic residues" evidence="2">
    <location>
        <begin position="866"/>
        <end position="884"/>
    </location>
</feature>
<keyword evidence="1" id="KW-0175">Coiled coil</keyword>
<feature type="chain" id="PRO_5017365527" description="SH3 domain-containing protein" evidence="3">
    <location>
        <begin position="20"/>
        <end position="1154"/>
    </location>
</feature>
<feature type="compositionally biased region" description="Basic and acidic residues" evidence="2">
    <location>
        <begin position="235"/>
        <end position="252"/>
    </location>
</feature>
<dbReference type="AlphaFoldDB" id="A0A3B5MG97"/>
<feature type="compositionally biased region" description="Basic and acidic residues" evidence="2">
    <location>
        <begin position="708"/>
        <end position="717"/>
    </location>
</feature>
<feature type="signal peptide" evidence="3">
    <location>
        <begin position="1"/>
        <end position="19"/>
    </location>
</feature>
<feature type="region of interest" description="Disordered" evidence="2">
    <location>
        <begin position="105"/>
        <end position="157"/>
    </location>
</feature>
<feature type="compositionally biased region" description="Basic and acidic residues" evidence="2">
    <location>
        <begin position="744"/>
        <end position="784"/>
    </location>
</feature>
<protein>
    <recommendedName>
        <fullName evidence="6">SH3 domain-containing protein</fullName>
    </recommendedName>
</protein>
<feature type="compositionally biased region" description="Basic and acidic residues" evidence="2">
    <location>
        <begin position="145"/>
        <end position="157"/>
    </location>
</feature>
<dbReference type="PANTHER" id="PTHR23158">
    <property type="entry name" value="MELANOMA INHIBITORY ACTIVITY-RELATED"/>
    <property type="match status" value="1"/>
</dbReference>
<proteinExistence type="predicted"/>
<feature type="region of interest" description="Disordered" evidence="2">
    <location>
        <begin position="708"/>
        <end position="801"/>
    </location>
</feature>
<feature type="compositionally biased region" description="Basic and acidic residues" evidence="2">
    <location>
        <begin position="198"/>
        <end position="219"/>
    </location>
</feature>
<sequence>MENCLWIVFFMLFPDFNMGLLSDYKICGDPECESPMSRVQAVKNHQGKDCRFLNFRRGDTIFVYHKLTGKREDLWAGSVYFNSCFWQESDFFCMDESGYPLDMSHLDTDEDDDLNFQGHEPESSQIGPHSHDTNAQGTLTSTESMVKEREDEGGNKDFVDATELLEDELKTSAIPEQQGGSPSSSWLRSSMTGWLGFAKEEQSGDSEQEVREDEKETKSEASLTSSVTGWLGIGGEDKPNNDEDSVKGREDTFTSTMTGWLGFGEEKKTVALENEENEETGHEKEPTEKFRSRRMSLDLEGSKLQEEEQEDMGTMGWLGSGLASRLGFGSSADGSKESSIREPGRDQMLEQPSGFESLDISQPEASFSEEVKAETVPYTLPVSAESIDVAENNIDHSNTEDVNNLDIDAGIFNKDDSMHNSSQTGDENVGEHNTRDKQISQNDEVIEQPEISSGPDHSLEKLHSNSMEQLEGSMEESENHDVQIKAPGSLEEEGAEITNQVHKTEESTLMSENSPVNRDIHIEEHFNKVTDPSRQEILGVQSELPEETQVSGDQEESNEQSQLGSSPHQGEVGLQQETQTQTVEVTSKDDELLLSGNTESLHDSVSEEGLNETKPNIYMTKESPQILRDGDVDRFKETVKDQNELTEEETSDSENEVFNGNQMKSTIVSERETEEGLKEEGKVEIDKQEAVEVQEQIEEVKQEEQKMKLEALNKQETEKEEEMGDISEEDMELREERQEETEELEKLVEELPEHGHQIREEELKESEEQNEKEEKVDVSGEHSSQEGMELAEERQKEMEAEGEKLETVLLEYEQVNVERLKESVALNEIGQEEEENMSGAFRASSSQEGAELAEERQNEMEETEEGEKRVEELPEHGHQIRVEDPGSCVQVERIQQKLQIMTEMYQENELKLHRMLTVEEKERHQKEEKLNKADKNIAMAMEELNNYRKRAEEMEEELEKTKQSYHTQISAHEKKAHNNWLAVRSAERELGDIRRENALLRQKLTDTQFKLDSLDKDPYALNNLARPLSPYGPSPLGRPSSETRPFLSPPTLMDGLPGRLSPRGKLSIYLHVASSHSTMLPNEVLWPPHPQGMMLPPRFSPGGPLRPAPNSNAPYGPPMALPPSDGPPLPHQRSLPSPPQSQSPENRPSPEDAI</sequence>
<dbReference type="SUPFAM" id="SSF50044">
    <property type="entry name" value="SH3-domain"/>
    <property type="match status" value="1"/>
</dbReference>
<dbReference type="Proteomes" id="UP000261380">
    <property type="component" value="Unplaced"/>
</dbReference>
<evidence type="ECO:0000313" key="5">
    <source>
        <dbReference type="Proteomes" id="UP000261380"/>
    </source>
</evidence>
<feature type="compositionally biased region" description="Basic and acidic residues" evidence="2">
    <location>
        <begin position="334"/>
        <end position="348"/>
    </location>
</feature>
<feature type="region of interest" description="Disordered" evidence="2">
    <location>
        <begin position="1025"/>
        <end position="1058"/>
    </location>
</feature>
<feature type="compositionally biased region" description="Polar residues" evidence="2">
    <location>
        <begin position="123"/>
        <end position="144"/>
    </location>
</feature>
<feature type="compositionally biased region" description="Basic and acidic residues" evidence="2">
    <location>
        <begin position="518"/>
        <end position="534"/>
    </location>
</feature>
<feature type="compositionally biased region" description="Low complexity" evidence="2">
    <location>
        <begin position="575"/>
        <end position="585"/>
    </location>
</feature>
<feature type="compositionally biased region" description="Acidic residues" evidence="2">
    <location>
        <begin position="718"/>
        <end position="743"/>
    </location>
</feature>
<feature type="compositionally biased region" description="Polar residues" evidence="2">
    <location>
        <begin position="656"/>
        <end position="668"/>
    </location>
</feature>
<feature type="compositionally biased region" description="Acidic residues" evidence="2">
    <location>
        <begin position="644"/>
        <end position="655"/>
    </location>
</feature>
<dbReference type="GeneTree" id="ENSGT00950000182767"/>
<evidence type="ECO:0000313" key="4">
    <source>
        <dbReference type="Ensembl" id="ENSXCOP00000018624.1"/>
    </source>
</evidence>
<name>A0A3B5MG97_9TELE</name>
<keyword evidence="3" id="KW-0732">Signal</keyword>
<dbReference type="PANTHER" id="PTHR23158:SF38">
    <property type="entry name" value="MELANOMA INHIBITORY ACTIVITY PROTEIN 2"/>
    <property type="match status" value="1"/>
</dbReference>